<reference evidence="1" key="1">
    <citation type="journal article" date="2007" name="Science">
        <title>Draft genome of the filarial nematode parasite Brugia malayi.</title>
        <authorList>
            <person name="Ghedin E."/>
            <person name="Wang S."/>
            <person name="Spiro D."/>
            <person name="Caler E."/>
            <person name="Zhao Q."/>
            <person name="Crabtree J."/>
            <person name="Allen J.E."/>
            <person name="Delcher A.L."/>
            <person name="Guiliano D.B."/>
            <person name="Miranda-Saavedra D."/>
            <person name="Angiuoli S.V."/>
            <person name="Creasy T."/>
            <person name="Amedeo P."/>
            <person name="Haas B."/>
            <person name="El-Sayed N.M."/>
            <person name="Wortman J.R."/>
            <person name="Feldblyum T."/>
            <person name="Tallon L."/>
            <person name="Schatz M."/>
            <person name="Shumway M."/>
            <person name="Koo H."/>
            <person name="Salzberg S.L."/>
            <person name="Schobel S."/>
            <person name="Pertea M."/>
            <person name="Pop M."/>
            <person name="White O."/>
            <person name="Barton G.J."/>
            <person name="Carlow C.K."/>
            <person name="Crawford M.J."/>
            <person name="Daub J."/>
            <person name="Dimmic M.W."/>
            <person name="Estes C.F."/>
            <person name="Foster J.M."/>
            <person name="Ganatra M."/>
            <person name="Gregory W.F."/>
            <person name="Johnson N.M."/>
            <person name="Jin J."/>
            <person name="Komuniecki R."/>
            <person name="Korf I."/>
            <person name="Kumar S."/>
            <person name="Laney S."/>
            <person name="Li B.W."/>
            <person name="Li W."/>
            <person name="Lindblom T.H."/>
            <person name="Lustigman S."/>
            <person name="Ma D."/>
            <person name="Maina C.V."/>
            <person name="Martin D.M."/>
            <person name="McCarter J.P."/>
            <person name="McReynolds L."/>
            <person name="Mitreva M."/>
            <person name="Nutman T.B."/>
            <person name="Parkinson J."/>
            <person name="Peregrin-Alvarez J.M."/>
            <person name="Poole C."/>
            <person name="Ren Q."/>
            <person name="Saunders L."/>
            <person name="Sluder A.E."/>
            <person name="Smith K."/>
            <person name="Stanke M."/>
            <person name="Unnasch T.R."/>
            <person name="Ware J."/>
            <person name="Wei A.D."/>
            <person name="Weil G."/>
            <person name="Williams D.J."/>
            <person name="Zhang Y."/>
            <person name="Williams S.A."/>
            <person name="Fraser-Liggett C."/>
            <person name="Slatko B."/>
            <person name="Blaxter M.L."/>
            <person name="Scott A.L."/>
        </authorList>
    </citation>
    <scope>NUCLEOTIDE SEQUENCE</scope>
    <source>
        <strain evidence="1">FR3</strain>
    </source>
</reference>
<dbReference type="EMBL" id="LN857010">
    <property type="protein sequence ID" value="CDQ00053.1"/>
    <property type="molecule type" value="Genomic_DNA"/>
</dbReference>
<dbReference type="AlphaFoldDB" id="A0A0J9Y137"/>
<dbReference type="CTD" id="66057786"/>
<reference evidence="2" key="3">
    <citation type="submission" date="2019-04" db="EMBL/GenBank/DDBJ databases">
        <authorList>
            <person name="Howe K."/>
            <person name="Paulini M."/>
            <person name="Williams G."/>
        </authorList>
    </citation>
    <scope>NUCLEOTIDE SEQUENCE [LARGE SCALE GENOMIC DNA]</scope>
    <source>
        <strain evidence="2">FR3</strain>
    </source>
</reference>
<gene>
    <name evidence="1 2" type="ORF">Bm13171</name>
    <name evidence="2" type="ORF">BM_BM13171</name>
    <name evidence="1" type="ORF">BM_Bm13171</name>
</gene>
<reference evidence="1" key="2">
    <citation type="submission" date="2012-12" db="EMBL/GenBank/DDBJ databases">
        <authorList>
            <person name="Gao Y.W."/>
            <person name="Fan S.T."/>
            <person name="Sun H.T."/>
            <person name="Wang Z."/>
            <person name="Gao X.L."/>
            <person name="Li Y.G."/>
            <person name="Wang T.C."/>
            <person name="Zhang K."/>
            <person name="Xu W.W."/>
            <person name="Yu Z.J."/>
            <person name="Xia X.Z."/>
        </authorList>
    </citation>
    <scope>NUCLEOTIDE SEQUENCE</scope>
    <source>
        <strain evidence="1">FR3</strain>
    </source>
</reference>
<accession>A0A4E9F644</accession>
<dbReference type="RefSeq" id="XP_042932996.1">
    <property type="nucleotide sequence ID" value="XM_043077062.1"/>
</dbReference>
<accession>A0A0J9Y137</accession>
<name>A0A0J9Y137_BRUMA</name>
<proteinExistence type="predicted"/>
<dbReference type="KEGG" id="bmy:BM_BM13171"/>
<organism evidence="1">
    <name type="scientific">Brugia malayi</name>
    <name type="common">Filarial nematode worm</name>
    <dbReference type="NCBI Taxonomy" id="6279"/>
    <lineage>
        <taxon>Eukaryota</taxon>
        <taxon>Metazoa</taxon>
        <taxon>Ecdysozoa</taxon>
        <taxon>Nematoda</taxon>
        <taxon>Chromadorea</taxon>
        <taxon>Rhabditida</taxon>
        <taxon>Spirurina</taxon>
        <taxon>Spiruromorpha</taxon>
        <taxon>Filarioidea</taxon>
        <taxon>Onchocercidae</taxon>
        <taxon>Brugia</taxon>
    </lineage>
</organism>
<dbReference type="EMBL" id="CAAKNF010000192">
    <property type="protein sequence ID" value="VIO91523.1"/>
    <property type="molecule type" value="Genomic_DNA"/>
</dbReference>
<evidence type="ECO:0000313" key="1">
    <source>
        <dbReference type="EMBL" id="CDQ00053.1"/>
    </source>
</evidence>
<dbReference type="GeneID" id="66057786"/>
<sequence length="67" mass="7705">MLFSHRHCRTHVSCNLEIVDLKRSFFAASLKWSYILNVSFTNDFIFMNVPLGAVCGFVNSEIYLSLT</sequence>
<protein>
    <submittedName>
        <fullName evidence="1">Bm13171</fullName>
    </submittedName>
</protein>
<evidence type="ECO:0000313" key="2">
    <source>
        <dbReference type="EMBL" id="VIO91523.1"/>
    </source>
</evidence>